<evidence type="ECO:0000313" key="1">
    <source>
        <dbReference type="EMBL" id="GGD87131.1"/>
    </source>
</evidence>
<gene>
    <name evidence="1" type="ORF">GCM10011515_03280</name>
</gene>
<accession>A0ABQ1RYA8</accession>
<comment type="caution">
    <text evidence="1">The sequence shown here is derived from an EMBL/GenBank/DDBJ whole genome shotgun (WGS) entry which is preliminary data.</text>
</comment>
<organism evidence="1 2">
    <name type="scientific">Tsuneonella deserti</name>
    <dbReference type="NCBI Taxonomy" id="2035528"/>
    <lineage>
        <taxon>Bacteria</taxon>
        <taxon>Pseudomonadati</taxon>
        <taxon>Pseudomonadota</taxon>
        <taxon>Alphaproteobacteria</taxon>
        <taxon>Sphingomonadales</taxon>
        <taxon>Erythrobacteraceae</taxon>
        <taxon>Tsuneonella</taxon>
    </lineage>
</organism>
<sequence>MQGRGRRGAGVLNVYHWDSAETHCARHDFATDHVLTLHMPLDAIAEKQSLDIVRDAAGIGKSERGRLGAKLLQALIELLAKPSHTDANDENVIHFMFRSFIGAALDLTDQESGASVFHGKR</sequence>
<proteinExistence type="predicted"/>
<reference evidence="2" key="1">
    <citation type="journal article" date="2019" name="Int. J. Syst. Evol. Microbiol.">
        <title>The Global Catalogue of Microorganisms (GCM) 10K type strain sequencing project: providing services to taxonomists for standard genome sequencing and annotation.</title>
        <authorList>
            <consortium name="The Broad Institute Genomics Platform"/>
            <consortium name="The Broad Institute Genome Sequencing Center for Infectious Disease"/>
            <person name="Wu L."/>
            <person name="Ma J."/>
        </authorList>
    </citation>
    <scope>NUCLEOTIDE SEQUENCE [LARGE SCALE GENOMIC DNA]</scope>
    <source>
        <strain evidence="2">CGMCC 1.15959</strain>
    </source>
</reference>
<keyword evidence="2" id="KW-1185">Reference proteome</keyword>
<dbReference type="EMBL" id="BMKL01000001">
    <property type="protein sequence ID" value="GGD87131.1"/>
    <property type="molecule type" value="Genomic_DNA"/>
</dbReference>
<dbReference type="Proteomes" id="UP000619041">
    <property type="component" value="Unassembled WGS sequence"/>
</dbReference>
<name>A0ABQ1RYA8_9SPHN</name>
<evidence type="ECO:0000313" key="2">
    <source>
        <dbReference type="Proteomes" id="UP000619041"/>
    </source>
</evidence>
<protein>
    <submittedName>
        <fullName evidence="1">Uncharacterized protein</fullName>
    </submittedName>
</protein>